<evidence type="ECO:0000313" key="2">
    <source>
        <dbReference type="Proteomes" id="UP000236500"/>
    </source>
</evidence>
<reference evidence="1 2" key="1">
    <citation type="submission" date="2016-11" db="EMBL/GenBank/DDBJ databases">
        <title>Whole Genome Sequence of Listeria newyorkensis.</title>
        <authorList>
            <person name="Frink S."/>
            <person name="Morales C."/>
            <person name="Kiang D."/>
        </authorList>
    </citation>
    <scope>NUCLEOTIDE SEQUENCE [LARGE SCALE GENOMIC DNA]</scope>
    <source>
        <strain evidence="1 2">F1604011-044</strain>
    </source>
</reference>
<name>A0ABX4XLL2_9LIST</name>
<dbReference type="Proteomes" id="UP000236500">
    <property type="component" value="Unassembled WGS sequence"/>
</dbReference>
<organism evidence="1 2">
    <name type="scientific">Listeria newyorkensis</name>
    <dbReference type="NCBI Taxonomy" id="1497681"/>
    <lineage>
        <taxon>Bacteria</taxon>
        <taxon>Bacillati</taxon>
        <taxon>Bacillota</taxon>
        <taxon>Bacilli</taxon>
        <taxon>Bacillales</taxon>
        <taxon>Listeriaceae</taxon>
        <taxon>Listeria</taxon>
    </lineage>
</organism>
<accession>A0ABX4XLL2</accession>
<keyword evidence="2" id="KW-1185">Reference proteome</keyword>
<gene>
    <name evidence="1" type="ORF">BMT55_11415</name>
</gene>
<sequence>MKKLFAKLYFQLIGRTATQSNGVKLHYLLQKDSTSRDLFVIFSAFPRAGMSSAYNYVNTLKEVSGNKLFILDNFGHQKRGVYYLCEQGNFQIRDAVEELITTTAQKMKATQTTYIGSSKGGYAALYFGFRMRATNIISGAPQYFLSTYLQSEPERMPTLKAMLGKFTETKLHQLDTMLKETITITNAPNVYLHYSNQEHTYKSHIEPLLVQLTMEKVKTEQDIKKYTSHADVRGHFPPYLLQTIAKIRGEAS</sequence>
<protein>
    <recommendedName>
        <fullName evidence="3">Two component regulator three Y domain-containing protein</fullName>
    </recommendedName>
</protein>
<evidence type="ECO:0008006" key="3">
    <source>
        <dbReference type="Google" id="ProtNLM"/>
    </source>
</evidence>
<dbReference type="SUPFAM" id="SSF53474">
    <property type="entry name" value="alpha/beta-Hydrolases"/>
    <property type="match status" value="1"/>
</dbReference>
<evidence type="ECO:0000313" key="1">
    <source>
        <dbReference type="EMBL" id="PNP90660.1"/>
    </source>
</evidence>
<comment type="caution">
    <text evidence="1">The sequence shown here is derived from an EMBL/GenBank/DDBJ whole genome shotgun (WGS) entry which is preliminary data.</text>
</comment>
<proteinExistence type="predicted"/>
<dbReference type="EMBL" id="MPDH01000014">
    <property type="protein sequence ID" value="PNP90660.1"/>
    <property type="molecule type" value="Genomic_DNA"/>
</dbReference>
<dbReference type="InterPro" id="IPR029058">
    <property type="entry name" value="AB_hydrolase_fold"/>
</dbReference>
<dbReference type="Gene3D" id="3.40.50.1820">
    <property type="entry name" value="alpha/beta hydrolase"/>
    <property type="match status" value="1"/>
</dbReference>